<dbReference type="InterPro" id="IPR023045">
    <property type="entry name" value="MoaC"/>
</dbReference>
<evidence type="ECO:0000256" key="5">
    <source>
        <dbReference type="ARBA" id="ARBA00023239"/>
    </source>
</evidence>
<reference evidence="9 10" key="1">
    <citation type="journal article" date="2014" name="Genome Announc.">
        <title>Draft Genome Sequence of Lysobacter capsici AZ78, a Bacterium Antagonistic to Plant-Pathogenic Oomycetes.</title>
        <authorList>
            <person name="Puopolo G."/>
            <person name="Sonego P."/>
            <person name="Engelen K."/>
            <person name="Pertot I."/>
        </authorList>
    </citation>
    <scope>NUCLEOTIDE SEQUENCE [LARGE SCALE GENOMIC DNA]</scope>
    <source>
        <strain evidence="9 10">AZ78</strain>
    </source>
</reference>
<evidence type="ECO:0000256" key="2">
    <source>
        <dbReference type="ARBA" id="ARBA00005046"/>
    </source>
</evidence>
<dbReference type="UniPathway" id="UPA00344"/>
<dbReference type="SUPFAM" id="SSF55040">
    <property type="entry name" value="Molybdenum cofactor biosynthesis protein C, MoaC"/>
    <property type="match status" value="1"/>
</dbReference>
<dbReference type="InterPro" id="IPR036522">
    <property type="entry name" value="MoaC_sf"/>
</dbReference>
<dbReference type="EC" id="4.6.1.17" evidence="3"/>
<organism evidence="9 10">
    <name type="scientific">Lysobacter capsici AZ78</name>
    <dbReference type="NCBI Taxonomy" id="1444315"/>
    <lineage>
        <taxon>Bacteria</taxon>
        <taxon>Pseudomonadati</taxon>
        <taxon>Pseudomonadota</taxon>
        <taxon>Gammaproteobacteria</taxon>
        <taxon>Lysobacterales</taxon>
        <taxon>Lysobacteraceae</taxon>
        <taxon>Lysobacter</taxon>
    </lineage>
</organism>
<keyword evidence="5" id="KW-0456">Lyase</keyword>
<feature type="compositionally biased region" description="Low complexity" evidence="7">
    <location>
        <begin position="186"/>
        <end position="196"/>
    </location>
</feature>
<evidence type="ECO:0000256" key="1">
    <source>
        <dbReference type="ARBA" id="ARBA00001637"/>
    </source>
</evidence>
<feature type="region of interest" description="Disordered" evidence="7">
    <location>
        <begin position="174"/>
        <end position="229"/>
    </location>
</feature>
<dbReference type="Pfam" id="PF01967">
    <property type="entry name" value="MoaC"/>
    <property type="match status" value="1"/>
</dbReference>
<dbReference type="CDD" id="cd01420">
    <property type="entry name" value="MoaC_PE"/>
    <property type="match status" value="1"/>
</dbReference>
<dbReference type="Gene3D" id="3.30.70.640">
    <property type="entry name" value="Molybdopterin cofactor biosynthesis C (MoaC) domain"/>
    <property type="match status" value="1"/>
</dbReference>
<dbReference type="GO" id="GO:0006777">
    <property type="term" value="P:Mo-molybdopterin cofactor biosynthetic process"/>
    <property type="evidence" value="ECO:0007669"/>
    <property type="project" value="UniProtKB-KW"/>
</dbReference>
<evidence type="ECO:0000313" key="9">
    <source>
        <dbReference type="EMBL" id="KWS02167.1"/>
    </source>
</evidence>
<dbReference type="InterPro" id="IPR002820">
    <property type="entry name" value="Mopterin_CF_biosynth-C_dom"/>
</dbReference>
<evidence type="ECO:0000256" key="4">
    <source>
        <dbReference type="ARBA" id="ARBA00023150"/>
    </source>
</evidence>
<dbReference type="InterPro" id="IPR047594">
    <property type="entry name" value="MoaC_bact/euk"/>
</dbReference>
<comment type="caution">
    <text evidence="9">The sequence shown here is derived from an EMBL/GenBank/DDBJ whole genome shotgun (WGS) entry which is preliminary data.</text>
</comment>
<accession>A0A125TZT3</accession>
<gene>
    <name evidence="9" type="ORF">AZ78_5300</name>
</gene>
<sequence length="229" mass="23787">MKPKASLTHVDRDGRPAMVDVSDKAISAREAIARCRVRFPAAVAAQLRADGLRSKKGAVIDTAIIAGTLAVKRTHELIPFCHPLPIDGCRFAIDWDGTNSLSIECAVKTTHRTGVEMEALTGATVAALTVYDMCKALSHAIVIGPAQLLGKRGGKRDFGRSDAVVAGVHAGEAESKRGAVKRVQPSAAASAVAAPKRVAKKSASAKHVTAKPASRKRAGTTRGARGAGA</sequence>
<name>A0A125TZT3_9GAMM</name>
<evidence type="ECO:0000256" key="7">
    <source>
        <dbReference type="SAM" id="MobiDB-lite"/>
    </source>
</evidence>
<dbReference type="EMBL" id="JAJA02000003">
    <property type="protein sequence ID" value="KWS02167.1"/>
    <property type="molecule type" value="Genomic_DNA"/>
</dbReference>
<dbReference type="AlphaFoldDB" id="A0A125TZT3"/>
<comment type="catalytic activity">
    <reaction evidence="1">
        <text>(8S)-3',8-cyclo-7,8-dihydroguanosine 5'-triphosphate = cyclic pyranopterin phosphate + diphosphate</text>
        <dbReference type="Rhea" id="RHEA:49580"/>
        <dbReference type="ChEBI" id="CHEBI:33019"/>
        <dbReference type="ChEBI" id="CHEBI:59648"/>
        <dbReference type="ChEBI" id="CHEBI:131766"/>
        <dbReference type="EC" id="4.6.1.17"/>
    </reaction>
</comment>
<feature type="domain" description="Molybdopterin cofactor biosynthesis C (MoaC)" evidence="8">
    <location>
        <begin position="18"/>
        <end position="154"/>
    </location>
</feature>
<evidence type="ECO:0000256" key="6">
    <source>
        <dbReference type="ARBA" id="ARBA00055087"/>
    </source>
</evidence>
<proteinExistence type="predicted"/>
<dbReference type="Proteomes" id="UP000023435">
    <property type="component" value="Unassembled WGS sequence"/>
</dbReference>
<comment type="pathway">
    <text evidence="2">Cofactor biosynthesis; molybdopterin biosynthesis.</text>
</comment>
<evidence type="ECO:0000259" key="8">
    <source>
        <dbReference type="Pfam" id="PF01967"/>
    </source>
</evidence>
<evidence type="ECO:0000256" key="3">
    <source>
        <dbReference type="ARBA" id="ARBA00012575"/>
    </source>
</evidence>
<dbReference type="NCBIfam" id="TIGR00581">
    <property type="entry name" value="moaC"/>
    <property type="match status" value="1"/>
</dbReference>
<protein>
    <recommendedName>
        <fullName evidence="3">cyclic pyranopterin monophosphate synthase</fullName>
        <ecNumber evidence="3">4.6.1.17</ecNumber>
    </recommendedName>
</protein>
<keyword evidence="4" id="KW-0501">Molybdenum cofactor biosynthesis</keyword>
<dbReference type="NCBIfam" id="NF006870">
    <property type="entry name" value="PRK09364.1"/>
    <property type="match status" value="1"/>
</dbReference>
<comment type="function">
    <text evidence="6">Catalyzes the conversion of (8S)-3',8-cyclo-7,8-dihydroguanosine 5'-triphosphate to cyclic pyranopterin monophosphate (cPMP).</text>
</comment>
<feature type="compositionally biased region" description="Low complexity" evidence="7">
    <location>
        <begin position="220"/>
        <end position="229"/>
    </location>
</feature>
<keyword evidence="10" id="KW-1185">Reference proteome</keyword>
<evidence type="ECO:0000313" key="10">
    <source>
        <dbReference type="Proteomes" id="UP000023435"/>
    </source>
</evidence>
<dbReference type="GO" id="GO:0061799">
    <property type="term" value="F:cyclic pyranopterin monophosphate synthase activity"/>
    <property type="evidence" value="ECO:0007669"/>
    <property type="project" value="UniProtKB-EC"/>
</dbReference>